<evidence type="ECO:0000313" key="1">
    <source>
        <dbReference type="EMBL" id="GAA1073883.1"/>
    </source>
</evidence>
<gene>
    <name evidence="1" type="ORF">GCM10009665_79410</name>
</gene>
<proteinExistence type="predicted"/>
<protein>
    <recommendedName>
        <fullName evidence="3">Transposase</fullName>
    </recommendedName>
</protein>
<dbReference type="Proteomes" id="UP001500037">
    <property type="component" value="Unassembled WGS sequence"/>
</dbReference>
<sequence>MHWPATRRRASSWSRGRQARIWVGSDAGKGQHWAAAVDESGFEVWSKKIDNDEAAILEATAGR</sequence>
<reference evidence="2" key="1">
    <citation type="journal article" date="2019" name="Int. J. Syst. Evol. Microbiol.">
        <title>The Global Catalogue of Microorganisms (GCM) 10K type strain sequencing project: providing services to taxonomists for standard genome sequencing and annotation.</title>
        <authorList>
            <consortium name="The Broad Institute Genomics Platform"/>
            <consortium name="The Broad Institute Genome Sequencing Center for Infectious Disease"/>
            <person name="Wu L."/>
            <person name="Ma J."/>
        </authorList>
    </citation>
    <scope>NUCLEOTIDE SEQUENCE [LARGE SCALE GENOMIC DNA]</scope>
    <source>
        <strain evidence="2">JCM 13004</strain>
    </source>
</reference>
<dbReference type="EMBL" id="BAAALF010000541">
    <property type="protein sequence ID" value="GAA1073883.1"/>
    <property type="molecule type" value="Genomic_DNA"/>
</dbReference>
<name>A0ABP4DY41_9ACTN</name>
<comment type="caution">
    <text evidence="1">The sequence shown here is derived from an EMBL/GenBank/DDBJ whole genome shotgun (WGS) entry which is preliminary data.</text>
</comment>
<evidence type="ECO:0000313" key="2">
    <source>
        <dbReference type="Proteomes" id="UP001500037"/>
    </source>
</evidence>
<evidence type="ECO:0008006" key="3">
    <source>
        <dbReference type="Google" id="ProtNLM"/>
    </source>
</evidence>
<keyword evidence="2" id="KW-1185">Reference proteome</keyword>
<organism evidence="1 2">
    <name type="scientific">Kitasatospora nipponensis</name>
    <dbReference type="NCBI Taxonomy" id="258049"/>
    <lineage>
        <taxon>Bacteria</taxon>
        <taxon>Bacillati</taxon>
        <taxon>Actinomycetota</taxon>
        <taxon>Actinomycetes</taxon>
        <taxon>Kitasatosporales</taxon>
        <taxon>Streptomycetaceae</taxon>
        <taxon>Kitasatospora</taxon>
    </lineage>
</organism>
<accession>A0ABP4DY41</accession>